<dbReference type="RefSeq" id="WP_145174173.1">
    <property type="nucleotide sequence ID" value="NZ_CP036525.1"/>
</dbReference>
<organism evidence="2 3">
    <name type="scientific">Rubripirellula lacrimiformis</name>
    <dbReference type="NCBI Taxonomy" id="1930273"/>
    <lineage>
        <taxon>Bacteria</taxon>
        <taxon>Pseudomonadati</taxon>
        <taxon>Planctomycetota</taxon>
        <taxon>Planctomycetia</taxon>
        <taxon>Pirellulales</taxon>
        <taxon>Pirellulaceae</taxon>
        <taxon>Rubripirellula</taxon>
    </lineage>
</organism>
<proteinExistence type="predicted"/>
<accession>A0A517NIE3</accession>
<sequence length="138" mass="15390">MKQTTQTVCEAGNEPPRRRSARAKALIQSHGWPQDQACEAMGLDPAKYLPNVAAFTMPDHMPTRAEIEAITSAMRSGELVISQQSARRWEKYRAEQERMAQPEAEQRDAYELAGRIAEDDCPVPSWLYSAGPIGDEAD</sequence>
<evidence type="ECO:0000313" key="3">
    <source>
        <dbReference type="Proteomes" id="UP000318538"/>
    </source>
</evidence>
<reference evidence="2 3" key="1">
    <citation type="submission" date="2019-02" db="EMBL/GenBank/DDBJ databases">
        <title>Deep-cultivation of Planctomycetes and their phenomic and genomic characterization uncovers novel biology.</title>
        <authorList>
            <person name="Wiegand S."/>
            <person name="Jogler M."/>
            <person name="Boedeker C."/>
            <person name="Pinto D."/>
            <person name="Vollmers J."/>
            <person name="Rivas-Marin E."/>
            <person name="Kohn T."/>
            <person name="Peeters S.H."/>
            <person name="Heuer A."/>
            <person name="Rast P."/>
            <person name="Oberbeckmann S."/>
            <person name="Bunk B."/>
            <person name="Jeske O."/>
            <person name="Meyerdierks A."/>
            <person name="Storesund J.E."/>
            <person name="Kallscheuer N."/>
            <person name="Luecker S."/>
            <person name="Lage O.M."/>
            <person name="Pohl T."/>
            <person name="Merkel B.J."/>
            <person name="Hornburger P."/>
            <person name="Mueller R.-W."/>
            <person name="Bruemmer F."/>
            <person name="Labrenz M."/>
            <person name="Spormann A.M."/>
            <person name="Op den Camp H."/>
            <person name="Overmann J."/>
            <person name="Amann R."/>
            <person name="Jetten M.S.M."/>
            <person name="Mascher T."/>
            <person name="Medema M.H."/>
            <person name="Devos D.P."/>
            <person name="Kaster A.-K."/>
            <person name="Ovreas L."/>
            <person name="Rohde M."/>
            <person name="Galperin M.Y."/>
            <person name="Jogler C."/>
        </authorList>
    </citation>
    <scope>NUCLEOTIDE SEQUENCE [LARGE SCALE GENOMIC DNA]</scope>
    <source>
        <strain evidence="2 3">K22_7</strain>
    </source>
</reference>
<dbReference type="AlphaFoldDB" id="A0A517NIE3"/>
<dbReference type="KEGG" id="rlc:K227x_53240"/>
<feature type="region of interest" description="Disordered" evidence="1">
    <location>
        <begin position="1"/>
        <end position="20"/>
    </location>
</feature>
<dbReference type="EMBL" id="CP036525">
    <property type="protein sequence ID" value="QDT06901.1"/>
    <property type="molecule type" value="Genomic_DNA"/>
</dbReference>
<name>A0A517NIE3_9BACT</name>
<evidence type="ECO:0000256" key="1">
    <source>
        <dbReference type="SAM" id="MobiDB-lite"/>
    </source>
</evidence>
<gene>
    <name evidence="2" type="ORF">K227x_53240</name>
</gene>
<dbReference type="Proteomes" id="UP000318538">
    <property type="component" value="Chromosome"/>
</dbReference>
<protein>
    <submittedName>
        <fullName evidence="2">Uncharacterized protein</fullName>
    </submittedName>
</protein>
<keyword evidence="3" id="KW-1185">Reference proteome</keyword>
<evidence type="ECO:0000313" key="2">
    <source>
        <dbReference type="EMBL" id="QDT06901.1"/>
    </source>
</evidence>
<dbReference type="OrthoDB" id="291250at2"/>